<organism evidence="2 3">
    <name type="scientific">Mycena pura</name>
    <dbReference type="NCBI Taxonomy" id="153505"/>
    <lineage>
        <taxon>Eukaryota</taxon>
        <taxon>Fungi</taxon>
        <taxon>Dikarya</taxon>
        <taxon>Basidiomycota</taxon>
        <taxon>Agaricomycotina</taxon>
        <taxon>Agaricomycetes</taxon>
        <taxon>Agaricomycetidae</taxon>
        <taxon>Agaricales</taxon>
        <taxon>Marasmiineae</taxon>
        <taxon>Mycenaceae</taxon>
        <taxon>Mycena</taxon>
    </lineage>
</organism>
<sequence length="403" mass="45063">MSLLALTRQASSRRRPLCDENLPASPSPPFTPSHSGFGSFSSPALPQPFDIPSRTPTLVVPHIHTPLTVAQRVAYGERIVKKFKIDEGKMDIIREFWETTHPEEREILEFTMAAANHGETTALAIQTAEAWKPTAMQMGTIRKTAQLVVLLPDLAYFNGALGQLVVQAITSKVAHGFPTDANETAFETFVSVASRQVTLALSRLKTTIASSIPDKKHPERPALHIHELADDILTSFIPKLKMKLSHSLDFYHHITFLRHHVQRDHPSRVFWDNVDTDRDEMNNATPEEYIAAMQHCYGPDQNHYPARANAPMYPLRPDIFGGAPKSWHQMLIKLAKAITRVSPGSVKKRKRHVDEDDVDNEEQDEQEQDDRMRGGTPGVERDESTDGNLADNNGEGGEEGFTS</sequence>
<accession>A0AAD6YL73</accession>
<comment type="caution">
    <text evidence="2">The sequence shown here is derived from an EMBL/GenBank/DDBJ whole genome shotgun (WGS) entry which is preliminary data.</text>
</comment>
<feature type="region of interest" description="Disordered" evidence="1">
    <location>
        <begin position="1"/>
        <end position="41"/>
    </location>
</feature>
<proteinExistence type="predicted"/>
<evidence type="ECO:0000313" key="2">
    <source>
        <dbReference type="EMBL" id="KAJ7222569.1"/>
    </source>
</evidence>
<protein>
    <submittedName>
        <fullName evidence="2">Uncharacterized protein</fullName>
    </submittedName>
</protein>
<feature type="compositionally biased region" description="Acidic residues" evidence="1">
    <location>
        <begin position="355"/>
        <end position="368"/>
    </location>
</feature>
<feature type="compositionally biased region" description="Basic and acidic residues" evidence="1">
    <location>
        <begin position="369"/>
        <end position="384"/>
    </location>
</feature>
<dbReference type="AlphaFoldDB" id="A0AAD6YL73"/>
<feature type="region of interest" description="Disordered" evidence="1">
    <location>
        <begin position="343"/>
        <end position="403"/>
    </location>
</feature>
<reference evidence="2" key="1">
    <citation type="submission" date="2023-03" db="EMBL/GenBank/DDBJ databases">
        <title>Massive genome expansion in bonnet fungi (Mycena s.s.) driven by repeated elements and novel gene families across ecological guilds.</title>
        <authorList>
            <consortium name="Lawrence Berkeley National Laboratory"/>
            <person name="Harder C.B."/>
            <person name="Miyauchi S."/>
            <person name="Viragh M."/>
            <person name="Kuo A."/>
            <person name="Thoen E."/>
            <person name="Andreopoulos B."/>
            <person name="Lu D."/>
            <person name="Skrede I."/>
            <person name="Drula E."/>
            <person name="Henrissat B."/>
            <person name="Morin E."/>
            <person name="Kohler A."/>
            <person name="Barry K."/>
            <person name="LaButti K."/>
            <person name="Morin E."/>
            <person name="Salamov A."/>
            <person name="Lipzen A."/>
            <person name="Mereny Z."/>
            <person name="Hegedus B."/>
            <person name="Baldrian P."/>
            <person name="Stursova M."/>
            <person name="Weitz H."/>
            <person name="Taylor A."/>
            <person name="Grigoriev I.V."/>
            <person name="Nagy L.G."/>
            <person name="Martin F."/>
            <person name="Kauserud H."/>
        </authorList>
    </citation>
    <scope>NUCLEOTIDE SEQUENCE</scope>
    <source>
        <strain evidence="2">9144</strain>
    </source>
</reference>
<name>A0AAD6YL73_9AGAR</name>
<feature type="compositionally biased region" description="Low complexity" evidence="1">
    <location>
        <begin position="32"/>
        <end position="41"/>
    </location>
</feature>
<dbReference type="Proteomes" id="UP001219525">
    <property type="component" value="Unassembled WGS sequence"/>
</dbReference>
<evidence type="ECO:0000256" key="1">
    <source>
        <dbReference type="SAM" id="MobiDB-lite"/>
    </source>
</evidence>
<evidence type="ECO:0000313" key="3">
    <source>
        <dbReference type="Proteomes" id="UP001219525"/>
    </source>
</evidence>
<keyword evidence="3" id="KW-1185">Reference proteome</keyword>
<gene>
    <name evidence="2" type="ORF">GGX14DRAFT_558659</name>
</gene>
<dbReference type="EMBL" id="JARJCW010000007">
    <property type="protein sequence ID" value="KAJ7222569.1"/>
    <property type="molecule type" value="Genomic_DNA"/>
</dbReference>